<dbReference type="PANTHER" id="PTHR45569">
    <property type="entry name" value="SENSOR PROTEIN KDPD"/>
    <property type="match status" value="1"/>
</dbReference>
<dbReference type="PROSITE" id="PS50109">
    <property type="entry name" value="HIS_KIN"/>
    <property type="match status" value="1"/>
</dbReference>
<proteinExistence type="predicted"/>
<feature type="transmembrane region" description="Helical" evidence="14">
    <location>
        <begin position="16"/>
        <end position="35"/>
    </location>
</feature>
<keyword evidence="6" id="KW-0808">Transferase</keyword>
<evidence type="ECO:0000256" key="2">
    <source>
        <dbReference type="ARBA" id="ARBA00004141"/>
    </source>
</evidence>
<keyword evidence="8" id="KW-0547">Nucleotide-binding</keyword>
<evidence type="ECO:0000256" key="10">
    <source>
        <dbReference type="ARBA" id="ARBA00022840"/>
    </source>
</evidence>
<keyword evidence="11 14" id="KW-1133">Transmembrane helix</keyword>
<evidence type="ECO:0000313" key="16">
    <source>
        <dbReference type="EMBL" id="MEX6429879.1"/>
    </source>
</evidence>
<dbReference type="EC" id="2.7.13.3" evidence="4"/>
<evidence type="ECO:0000256" key="11">
    <source>
        <dbReference type="ARBA" id="ARBA00022989"/>
    </source>
</evidence>
<evidence type="ECO:0000256" key="8">
    <source>
        <dbReference type="ARBA" id="ARBA00022741"/>
    </source>
</evidence>
<keyword evidence="9" id="KW-0418">Kinase</keyword>
<keyword evidence="12" id="KW-0902">Two-component regulatory system</keyword>
<feature type="domain" description="Histidine kinase" evidence="15">
    <location>
        <begin position="284"/>
        <end position="495"/>
    </location>
</feature>
<dbReference type="Pfam" id="PF02518">
    <property type="entry name" value="HATPase_c"/>
    <property type="match status" value="1"/>
</dbReference>
<name>A0ABV3Y3V5_9ACTN</name>
<dbReference type="InterPro" id="IPR036097">
    <property type="entry name" value="HisK_dim/P_sf"/>
</dbReference>
<dbReference type="SMART" id="SM00387">
    <property type="entry name" value="HATPase_c"/>
    <property type="match status" value="1"/>
</dbReference>
<dbReference type="Gene3D" id="1.20.120.620">
    <property type="entry name" value="Backbone structure of the membrane domain of e. Coli histidine kinase receptor kdpd"/>
    <property type="match status" value="1"/>
</dbReference>
<evidence type="ECO:0000256" key="13">
    <source>
        <dbReference type="ARBA" id="ARBA00023136"/>
    </source>
</evidence>
<dbReference type="InterPro" id="IPR052023">
    <property type="entry name" value="Histidine_kinase_KdpD"/>
</dbReference>
<dbReference type="PRINTS" id="PR00344">
    <property type="entry name" value="BCTRLSENSOR"/>
</dbReference>
<dbReference type="GO" id="GO:0005524">
    <property type="term" value="F:ATP binding"/>
    <property type="evidence" value="ECO:0007669"/>
    <property type="project" value="UniProtKB-KW"/>
</dbReference>
<dbReference type="Proteomes" id="UP001560267">
    <property type="component" value="Unassembled WGS sequence"/>
</dbReference>
<comment type="subcellular location">
    <subcellularLocation>
        <location evidence="3">Cell membrane</location>
    </subcellularLocation>
    <subcellularLocation>
        <location evidence="2">Membrane</location>
        <topology evidence="2">Multi-pass membrane protein</topology>
    </subcellularLocation>
</comment>
<evidence type="ECO:0000256" key="5">
    <source>
        <dbReference type="ARBA" id="ARBA00022553"/>
    </source>
</evidence>
<organism evidence="16 17">
    <name type="scientific">Ferrimicrobium acidiphilum</name>
    <dbReference type="NCBI Taxonomy" id="121039"/>
    <lineage>
        <taxon>Bacteria</taxon>
        <taxon>Bacillati</taxon>
        <taxon>Actinomycetota</taxon>
        <taxon>Acidimicrobiia</taxon>
        <taxon>Acidimicrobiales</taxon>
        <taxon>Acidimicrobiaceae</taxon>
        <taxon>Ferrimicrobium</taxon>
    </lineage>
</organism>
<comment type="caution">
    <text evidence="16">The sequence shown here is derived from an EMBL/GenBank/DDBJ whole genome shotgun (WGS) entry which is preliminary data.</text>
</comment>
<gene>
    <name evidence="16" type="ORF">AB6A68_08515</name>
</gene>
<dbReference type="SUPFAM" id="SSF55874">
    <property type="entry name" value="ATPase domain of HSP90 chaperone/DNA topoisomerase II/histidine kinase"/>
    <property type="match status" value="1"/>
</dbReference>
<keyword evidence="17" id="KW-1185">Reference proteome</keyword>
<evidence type="ECO:0000256" key="9">
    <source>
        <dbReference type="ARBA" id="ARBA00022777"/>
    </source>
</evidence>
<dbReference type="InterPro" id="IPR029016">
    <property type="entry name" value="GAF-like_dom_sf"/>
</dbReference>
<dbReference type="SMART" id="SM00388">
    <property type="entry name" value="HisKA"/>
    <property type="match status" value="1"/>
</dbReference>
<dbReference type="EMBL" id="JBFSHR010000028">
    <property type="protein sequence ID" value="MEX6429879.1"/>
    <property type="molecule type" value="Genomic_DNA"/>
</dbReference>
<evidence type="ECO:0000256" key="6">
    <source>
        <dbReference type="ARBA" id="ARBA00022679"/>
    </source>
</evidence>
<dbReference type="InterPro" id="IPR003661">
    <property type="entry name" value="HisK_dim/P_dom"/>
</dbReference>
<evidence type="ECO:0000259" key="15">
    <source>
        <dbReference type="PROSITE" id="PS50109"/>
    </source>
</evidence>
<keyword evidence="10 16" id="KW-0067">ATP-binding</keyword>
<feature type="transmembrane region" description="Helical" evidence="14">
    <location>
        <begin position="47"/>
        <end position="75"/>
    </location>
</feature>
<dbReference type="Gene3D" id="3.30.450.40">
    <property type="match status" value="1"/>
</dbReference>
<dbReference type="Pfam" id="PF13493">
    <property type="entry name" value="DUF4118"/>
    <property type="match status" value="1"/>
</dbReference>
<evidence type="ECO:0000256" key="7">
    <source>
        <dbReference type="ARBA" id="ARBA00022692"/>
    </source>
</evidence>
<feature type="transmembrane region" description="Helical" evidence="14">
    <location>
        <begin position="95"/>
        <end position="112"/>
    </location>
</feature>
<dbReference type="CDD" id="cd00082">
    <property type="entry name" value="HisKA"/>
    <property type="match status" value="1"/>
</dbReference>
<evidence type="ECO:0000256" key="4">
    <source>
        <dbReference type="ARBA" id="ARBA00012438"/>
    </source>
</evidence>
<keyword evidence="13 14" id="KW-0472">Membrane</keyword>
<evidence type="ECO:0000256" key="14">
    <source>
        <dbReference type="SAM" id="Phobius"/>
    </source>
</evidence>
<protein>
    <recommendedName>
        <fullName evidence="4">histidine kinase</fullName>
        <ecNumber evidence="4">2.7.13.3</ecNumber>
    </recommendedName>
</protein>
<dbReference type="InterPro" id="IPR038318">
    <property type="entry name" value="KdpD_sf"/>
</dbReference>
<evidence type="ECO:0000256" key="12">
    <source>
        <dbReference type="ARBA" id="ARBA00023012"/>
    </source>
</evidence>
<dbReference type="SUPFAM" id="SSF47384">
    <property type="entry name" value="Homodimeric domain of signal transducing histidine kinase"/>
    <property type="match status" value="1"/>
</dbReference>
<comment type="catalytic activity">
    <reaction evidence="1">
        <text>ATP + protein L-histidine = ADP + protein N-phospho-L-histidine.</text>
        <dbReference type="EC" id="2.7.13.3"/>
    </reaction>
</comment>
<keyword evidence="7 14" id="KW-0812">Transmembrane</keyword>
<dbReference type="InterPro" id="IPR025201">
    <property type="entry name" value="KdpD_TM"/>
</dbReference>
<sequence length="495" mass="53391">MAVIARRIRENFGRSAALGSALSVVLIALFSIILIPVRSDVPAASIALILVVPLVTSIAVGGIPAGIIATILGFGTYDFFFIPPYNTLAVGTASNWIPLGVYALVGLVTVLIDRRFRLQRERALYHARILARLADLPATLISEHSIDQVWHTATEQIVRLVDLKGAMVLQPDDQMLRPSNVVGDGQLAATIAAAFVGSKGAVARIGESTIEGFRVRSFPLSTLTNHFGFLIVWNDDLPSVLIQALEVAASQISAALERTQLRETRLKLDTLQQIDGWRASLLRTVSHDLLTPLASIKTAVTALSEFGNELEPLEQTQLFQTALGQIDRSIQLVSDLLNVTRIEAGAFHLQYKEVALETLIEQVAAGIDFLSVESKLELSVPNDLPLVKVDVGLLREVIWNLLDNAVRHSPIGATVQVRLLATNETVSIQVSDSGQLATGADQVRLFDWFHAIGNSGRSGLGLAIARSFVEAHHGQLSVSASPEGTAFTVELPQSP</sequence>
<dbReference type="InterPro" id="IPR003594">
    <property type="entry name" value="HATPase_dom"/>
</dbReference>
<dbReference type="InterPro" id="IPR004358">
    <property type="entry name" value="Sig_transdc_His_kin-like_C"/>
</dbReference>
<accession>A0ABV3Y3V5</accession>
<evidence type="ECO:0000313" key="17">
    <source>
        <dbReference type="Proteomes" id="UP001560267"/>
    </source>
</evidence>
<evidence type="ECO:0000256" key="3">
    <source>
        <dbReference type="ARBA" id="ARBA00004236"/>
    </source>
</evidence>
<dbReference type="InterPro" id="IPR036890">
    <property type="entry name" value="HATPase_C_sf"/>
</dbReference>
<dbReference type="Gene3D" id="3.30.565.10">
    <property type="entry name" value="Histidine kinase-like ATPase, C-terminal domain"/>
    <property type="match status" value="1"/>
</dbReference>
<dbReference type="InterPro" id="IPR005467">
    <property type="entry name" value="His_kinase_dom"/>
</dbReference>
<evidence type="ECO:0000256" key="1">
    <source>
        <dbReference type="ARBA" id="ARBA00000085"/>
    </source>
</evidence>
<dbReference type="Pfam" id="PF00512">
    <property type="entry name" value="HisKA"/>
    <property type="match status" value="1"/>
</dbReference>
<dbReference type="PANTHER" id="PTHR45569:SF1">
    <property type="entry name" value="SENSOR PROTEIN KDPD"/>
    <property type="match status" value="1"/>
</dbReference>
<keyword evidence="5" id="KW-0597">Phosphoprotein</keyword>
<dbReference type="Gene3D" id="1.10.287.130">
    <property type="match status" value="1"/>
</dbReference>
<dbReference type="RefSeq" id="WP_298383642.1">
    <property type="nucleotide sequence ID" value="NZ_JBFSHR010000028.1"/>
</dbReference>
<reference evidence="16 17" key="1">
    <citation type="submission" date="2024-07" db="EMBL/GenBank/DDBJ databases">
        <title>Draft Genome Sequence of Ferrimicrobium acidiphilum Strain YE2023, Isolated from a Pulp of Bioleach Reactor.</title>
        <authorList>
            <person name="Elkina Y.A."/>
            <person name="Bulaeva A.G."/>
            <person name="Beletsky A.V."/>
            <person name="Mardanov A.V."/>
        </authorList>
    </citation>
    <scope>NUCLEOTIDE SEQUENCE [LARGE SCALE GENOMIC DNA]</scope>
    <source>
        <strain evidence="16 17">YE2023</strain>
    </source>
</reference>